<feature type="transmembrane region" description="Helical" evidence="1">
    <location>
        <begin position="44"/>
        <end position="65"/>
    </location>
</feature>
<proteinExistence type="predicted"/>
<protein>
    <submittedName>
        <fullName evidence="2">Uncharacterized protein</fullName>
    </submittedName>
</protein>
<gene>
    <name evidence="2" type="ORF">EAF64_17930</name>
</gene>
<keyword evidence="1" id="KW-1133">Transmembrane helix</keyword>
<keyword evidence="1" id="KW-0472">Membrane</keyword>
<accession>A0A498KYR4</accession>
<dbReference type="AlphaFoldDB" id="A0A498KYR4"/>
<organism evidence="2 3">
    <name type="scientific">Halorientalis pallida</name>
    <dbReference type="NCBI Taxonomy" id="2479928"/>
    <lineage>
        <taxon>Archaea</taxon>
        <taxon>Methanobacteriati</taxon>
        <taxon>Methanobacteriota</taxon>
        <taxon>Stenosarchaea group</taxon>
        <taxon>Halobacteria</taxon>
        <taxon>Halobacteriales</taxon>
        <taxon>Haloarculaceae</taxon>
        <taxon>Halorientalis</taxon>
    </lineage>
</organism>
<reference evidence="2 3" key="1">
    <citation type="submission" date="2019-01" db="EMBL/GenBank/DDBJ databases">
        <title>Halorientalis sp. F13-25 a new haloarchaeum isolated from hypersaline water.</title>
        <authorList>
            <person name="Ana D.-V."/>
            <person name="Cristina S.-P."/>
            <person name="Antonio V."/>
        </authorList>
    </citation>
    <scope>NUCLEOTIDE SEQUENCE [LARGE SCALE GENOMIC DNA]</scope>
    <source>
        <strain evidence="2 3">F13-25</strain>
    </source>
</reference>
<sequence length="75" mass="7987">MSMISKSRLLVSGGSLLLVFQLTVFQQAFNIVENPRVSGSLRGVLSGGLLLIATICIGSGAYLRYQCSSAVEDLH</sequence>
<keyword evidence="3" id="KW-1185">Reference proteome</keyword>
<name>A0A498KYR4_9EURY</name>
<evidence type="ECO:0000313" key="2">
    <source>
        <dbReference type="EMBL" id="RXK47018.1"/>
    </source>
</evidence>
<evidence type="ECO:0000313" key="3">
    <source>
        <dbReference type="Proteomes" id="UP000289691"/>
    </source>
</evidence>
<comment type="caution">
    <text evidence="2">The sequence shown here is derived from an EMBL/GenBank/DDBJ whole genome shotgun (WGS) entry which is preliminary data.</text>
</comment>
<evidence type="ECO:0000256" key="1">
    <source>
        <dbReference type="SAM" id="Phobius"/>
    </source>
</evidence>
<dbReference type="Proteomes" id="UP000289691">
    <property type="component" value="Unassembled WGS sequence"/>
</dbReference>
<dbReference type="EMBL" id="RDFA01000007">
    <property type="protein sequence ID" value="RXK47018.1"/>
    <property type="molecule type" value="Genomic_DNA"/>
</dbReference>
<keyword evidence="1" id="KW-0812">Transmembrane</keyword>